<dbReference type="InterPro" id="IPR022877">
    <property type="entry name" value="UPF0173"/>
</dbReference>
<name>A0AAE6B9U3_AGRTU</name>
<accession>A0AAE6B9U3</accession>
<evidence type="ECO:0000256" key="1">
    <source>
        <dbReference type="ARBA" id="ARBA00022801"/>
    </source>
</evidence>
<dbReference type="PANTHER" id="PTHR43546">
    <property type="entry name" value="UPF0173 METAL-DEPENDENT HYDROLASE MJ1163-RELATED"/>
    <property type="match status" value="1"/>
</dbReference>
<dbReference type="SMART" id="SM00849">
    <property type="entry name" value="Lactamase_B"/>
    <property type="match status" value="1"/>
</dbReference>
<gene>
    <name evidence="4" type="ORF">CFBP5877_05315</name>
</gene>
<dbReference type="Proteomes" id="UP000298579">
    <property type="component" value="Chromosome circular"/>
</dbReference>
<keyword evidence="1 2" id="KW-0378">Hydrolase</keyword>
<protein>
    <recommendedName>
        <fullName evidence="2">UPF0173 metal-dependent hydrolase CFBP5877_05315</fullName>
    </recommendedName>
</protein>
<dbReference type="SUPFAM" id="SSF56281">
    <property type="entry name" value="Metallo-hydrolase/oxidoreductase"/>
    <property type="match status" value="1"/>
</dbReference>
<dbReference type="GO" id="GO:0016787">
    <property type="term" value="F:hydrolase activity"/>
    <property type="evidence" value="ECO:0007669"/>
    <property type="project" value="UniProtKB-UniRule"/>
</dbReference>
<dbReference type="PANTHER" id="PTHR43546:SF3">
    <property type="entry name" value="UPF0173 METAL-DEPENDENT HYDROLASE MJ1163"/>
    <property type="match status" value="1"/>
</dbReference>
<sequence>MLPLSFADEFGAQHQTLDRIMPAIDLFGIVGQADRLDDGALLDDRAGALDLQVLDQSYGIAVFKHIAGGIAHFLCTGCLGGQFGSRPPFAARFVVHVIVIIRGHCRLSEISVVRLFRPSYVIIYRQYKGELPMKITWLGHSAFRLENGNAKILIDPFFTGNPGFAGQDVKSAAEGITHILLTHGHGDHVGDTVQLARETGATVLANADLAAWLSAKGVAKVDMGNTGGTVHFDGFSVTFTNALHSSAQITEDGVSHSLGNANGLMLHFEDGPAVYHMGDTDIFSDMKLINELHQPDIGLVPIGDRFTMGGAVAALACQRFFKFQNVIPCHYGSFPIIDQTPDKFVAGMEGSEARVHTPKTGDTLSF</sequence>
<proteinExistence type="inferred from homology"/>
<dbReference type="NCBIfam" id="NF001911">
    <property type="entry name" value="PRK00685.1"/>
    <property type="match status" value="1"/>
</dbReference>
<dbReference type="InterPro" id="IPR050114">
    <property type="entry name" value="UPF0173_UPF0282_UlaG_hydrolase"/>
</dbReference>
<evidence type="ECO:0000313" key="4">
    <source>
        <dbReference type="EMBL" id="QCL78547.1"/>
    </source>
</evidence>
<dbReference type="InterPro" id="IPR036866">
    <property type="entry name" value="RibonucZ/Hydroxyglut_hydro"/>
</dbReference>
<dbReference type="InterPro" id="IPR001279">
    <property type="entry name" value="Metallo-B-lactamas"/>
</dbReference>
<dbReference type="EMBL" id="CP039897">
    <property type="protein sequence ID" value="QCL78547.1"/>
    <property type="molecule type" value="Genomic_DNA"/>
</dbReference>
<evidence type="ECO:0000313" key="5">
    <source>
        <dbReference type="Proteomes" id="UP000298579"/>
    </source>
</evidence>
<dbReference type="HAMAP" id="MF_00457">
    <property type="entry name" value="UPF0173"/>
    <property type="match status" value="1"/>
</dbReference>
<dbReference type="Pfam" id="PF13483">
    <property type="entry name" value="Lactamase_B_3"/>
    <property type="match status" value="1"/>
</dbReference>
<organism evidence="4 5">
    <name type="scientific">Agrobacterium tumefaciens</name>
    <dbReference type="NCBI Taxonomy" id="358"/>
    <lineage>
        <taxon>Bacteria</taxon>
        <taxon>Pseudomonadati</taxon>
        <taxon>Pseudomonadota</taxon>
        <taxon>Alphaproteobacteria</taxon>
        <taxon>Hyphomicrobiales</taxon>
        <taxon>Rhizobiaceae</taxon>
        <taxon>Rhizobium/Agrobacterium group</taxon>
        <taxon>Agrobacterium</taxon>
        <taxon>Agrobacterium tumefaciens complex</taxon>
    </lineage>
</organism>
<dbReference type="AlphaFoldDB" id="A0AAE6B9U3"/>
<feature type="domain" description="Metallo-beta-lactamase" evidence="3">
    <location>
        <begin position="139"/>
        <end position="330"/>
    </location>
</feature>
<comment type="similarity">
    <text evidence="2">Belongs to the UPF0173 family.</text>
</comment>
<evidence type="ECO:0000256" key="2">
    <source>
        <dbReference type="HAMAP-Rule" id="MF_00457"/>
    </source>
</evidence>
<reference evidence="4 5" key="1">
    <citation type="submission" date="2019-04" db="EMBL/GenBank/DDBJ databases">
        <title>Complete genome sequence of Agrobacterium tumefaciens CFBP5877.</title>
        <authorList>
            <person name="Huang Y.-Y."/>
            <person name="Chiang H.-Y."/>
            <person name="Chou L."/>
            <person name="Lai E.-M."/>
            <person name="Kuo C.-H."/>
        </authorList>
    </citation>
    <scope>NUCLEOTIDE SEQUENCE [LARGE SCALE GENOMIC DNA]</scope>
    <source>
        <strain evidence="4 5">CFBP5877</strain>
    </source>
</reference>
<evidence type="ECO:0000259" key="3">
    <source>
        <dbReference type="SMART" id="SM00849"/>
    </source>
</evidence>
<dbReference type="Gene3D" id="3.60.15.10">
    <property type="entry name" value="Ribonuclease Z/Hydroxyacylglutathione hydrolase-like"/>
    <property type="match status" value="1"/>
</dbReference>